<dbReference type="Gene3D" id="1.20.120.450">
    <property type="entry name" value="dinb family like domain"/>
    <property type="match status" value="1"/>
</dbReference>
<dbReference type="SUPFAM" id="SSF109854">
    <property type="entry name" value="DinB/YfiT-like putative metalloenzymes"/>
    <property type="match status" value="1"/>
</dbReference>
<name>A0A2T0MA89_9FLAO</name>
<reference evidence="1 2" key="1">
    <citation type="submission" date="2018-03" db="EMBL/GenBank/DDBJ databases">
        <title>Genomic Encyclopedia of Archaeal and Bacterial Type Strains, Phase II (KMG-II): from individual species to whole genera.</title>
        <authorList>
            <person name="Goeker M."/>
        </authorList>
    </citation>
    <scope>NUCLEOTIDE SEQUENCE [LARGE SCALE GENOMIC DNA]</scope>
    <source>
        <strain evidence="1 2">DSM 25027</strain>
    </source>
</reference>
<evidence type="ECO:0000313" key="1">
    <source>
        <dbReference type="EMBL" id="PRX54390.1"/>
    </source>
</evidence>
<dbReference type="OrthoDB" id="9801625at2"/>
<proteinExistence type="predicted"/>
<keyword evidence="2" id="KW-1185">Reference proteome</keyword>
<dbReference type="Pfam" id="PF07606">
    <property type="entry name" value="DUF1569"/>
    <property type="match status" value="1"/>
</dbReference>
<dbReference type="EMBL" id="PVYX01000002">
    <property type="protein sequence ID" value="PRX54390.1"/>
    <property type="molecule type" value="Genomic_DNA"/>
</dbReference>
<gene>
    <name evidence="1" type="ORF">CLV81_2790</name>
</gene>
<protein>
    <submittedName>
        <fullName evidence="1">Uncharacterized protein DUF1569</fullName>
    </submittedName>
</protein>
<dbReference type="InterPro" id="IPR034660">
    <property type="entry name" value="DinB/YfiT-like"/>
</dbReference>
<dbReference type="Proteomes" id="UP000237640">
    <property type="component" value="Unassembled WGS sequence"/>
</dbReference>
<dbReference type="InterPro" id="IPR011463">
    <property type="entry name" value="DUF1569"/>
</dbReference>
<organism evidence="1 2">
    <name type="scientific">Flagellimonas meridianipacifica</name>
    <dbReference type="NCBI Taxonomy" id="1080225"/>
    <lineage>
        <taxon>Bacteria</taxon>
        <taxon>Pseudomonadati</taxon>
        <taxon>Bacteroidota</taxon>
        <taxon>Flavobacteriia</taxon>
        <taxon>Flavobacteriales</taxon>
        <taxon>Flavobacteriaceae</taxon>
        <taxon>Flagellimonas</taxon>
    </lineage>
</organism>
<accession>A0A2T0MA89</accession>
<evidence type="ECO:0000313" key="2">
    <source>
        <dbReference type="Proteomes" id="UP000237640"/>
    </source>
</evidence>
<dbReference type="RefSeq" id="WP_106145674.1">
    <property type="nucleotide sequence ID" value="NZ_PVYX01000002.1"/>
</dbReference>
<dbReference type="AlphaFoldDB" id="A0A2T0MA89"/>
<comment type="caution">
    <text evidence="1">The sequence shown here is derived from an EMBL/GenBank/DDBJ whole genome shotgun (WGS) entry which is preliminary data.</text>
</comment>
<sequence length="167" mass="19326">MAKMTLPFKVNDDPARKEFLVNQLIAILADLGEDSKPNWGKMSPQQMVEHLIWTFDVSIGLIQVPCSTPENKIEAYKRFLKSNLPTRQNFRNPILGDTLPELHFENLKNAIEGLQKKIGFFYDSNRPSAKEVQNHPIFGPLNLEEWERSHYKHCFHHLQQFGLLEAA</sequence>